<evidence type="ECO:0000313" key="2">
    <source>
        <dbReference type="EMBL" id="PWU44259.1"/>
    </source>
</evidence>
<dbReference type="AlphaFoldDB" id="A0A317JU59"/>
<comment type="caution">
    <text evidence="2">The sequence shown here is derived from an EMBL/GenBank/DDBJ whole genome shotgun (WGS) entry which is preliminary data.</text>
</comment>
<dbReference type="Proteomes" id="UP000245683">
    <property type="component" value="Unassembled WGS sequence"/>
</dbReference>
<accession>A0A317JU59</accession>
<proteinExistence type="predicted"/>
<feature type="compositionally biased region" description="Basic and acidic residues" evidence="1">
    <location>
        <begin position="44"/>
        <end position="53"/>
    </location>
</feature>
<gene>
    <name evidence="2" type="ORF">DLJ46_26920</name>
</gene>
<organism evidence="2 3">
    <name type="scientific">Micromonospora globispora</name>
    <dbReference type="NCBI Taxonomy" id="1450148"/>
    <lineage>
        <taxon>Bacteria</taxon>
        <taxon>Bacillati</taxon>
        <taxon>Actinomycetota</taxon>
        <taxon>Actinomycetes</taxon>
        <taxon>Micromonosporales</taxon>
        <taxon>Micromonosporaceae</taxon>
        <taxon>Micromonospora</taxon>
    </lineage>
</organism>
<protein>
    <submittedName>
        <fullName evidence="2">Uncharacterized protein</fullName>
    </submittedName>
</protein>
<keyword evidence="3" id="KW-1185">Reference proteome</keyword>
<sequence length="88" mass="9785">TTVVAIAHDGEWIRRRTGSPRAAAPVQRAAIRLAADCQETVLHWGERRGEEPGRWAGSPDGPGPPTRRPRPSSTGRRPRTTSPRWRRS</sequence>
<reference evidence="3" key="1">
    <citation type="submission" date="2018-05" db="EMBL/GenBank/DDBJ databases">
        <title>Micromonospora globispora sp. nov. and Micromonospora rugosa sp. nov., isolated from marine sediment.</title>
        <authorList>
            <person name="Carro L."/>
            <person name="Aysel V."/>
            <person name="Cetin D."/>
            <person name="Igual J.M."/>
            <person name="Klenk H.-P."/>
            <person name="Trujillo M.E."/>
            <person name="Sahin N."/>
        </authorList>
    </citation>
    <scope>NUCLEOTIDE SEQUENCE [LARGE SCALE GENOMIC DNA]</scope>
    <source>
        <strain evidence="3">S2904</strain>
    </source>
</reference>
<name>A0A317JU59_9ACTN</name>
<evidence type="ECO:0000256" key="1">
    <source>
        <dbReference type="SAM" id="MobiDB-lite"/>
    </source>
</evidence>
<evidence type="ECO:0000313" key="3">
    <source>
        <dbReference type="Proteomes" id="UP000245683"/>
    </source>
</evidence>
<feature type="compositionally biased region" description="Basic residues" evidence="1">
    <location>
        <begin position="76"/>
        <end position="88"/>
    </location>
</feature>
<feature type="region of interest" description="Disordered" evidence="1">
    <location>
        <begin position="43"/>
        <end position="88"/>
    </location>
</feature>
<feature type="non-terminal residue" evidence="2">
    <location>
        <position position="1"/>
    </location>
</feature>
<dbReference type="EMBL" id="QGSV01000341">
    <property type="protein sequence ID" value="PWU44259.1"/>
    <property type="molecule type" value="Genomic_DNA"/>
</dbReference>